<accession>A0A0A9CE75</accession>
<reference evidence="1" key="1">
    <citation type="submission" date="2014-09" db="EMBL/GenBank/DDBJ databases">
        <authorList>
            <person name="Magalhaes I.L.F."/>
            <person name="Oliveira U."/>
            <person name="Santos F.R."/>
            <person name="Vidigal T.H.D.A."/>
            <person name="Brescovit A.D."/>
            <person name="Santos A.J."/>
        </authorList>
    </citation>
    <scope>NUCLEOTIDE SEQUENCE</scope>
    <source>
        <tissue evidence="1">Shoot tissue taken approximately 20 cm above the soil surface</tissue>
    </source>
</reference>
<proteinExistence type="predicted"/>
<dbReference type="EMBL" id="GBRH01226230">
    <property type="protein sequence ID" value="JAD71665.1"/>
    <property type="molecule type" value="Transcribed_RNA"/>
</dbReference>
<organism evidence="1">
    <name type="scientific">Arundo donax</name>
    <name type="common">Giant reed</name>
    <name type="synonym">Donax arundinaceus</name>
    <dbReference type="NCBI Taxonomy" id="35708"/>
    <lineage>
        <taxon>Eukaryota</taxon>
        <taxon>Viridiplantae</taxon>
        <taxon>Streptophyta</taxon>
        <taxon>Embryophyta</taxon>
        <taxon>Tracheophyta</taxon>
        <taxon>Spermatophyta</taxon>
        <taxon>Magnoliopsida</taxon>
        <taxon>Liliopsida</taxon>
        <taxon>Poales</taxon>
        <taxon>Poaceae</taxon>
        <taxon>PACMAD clade</taxon>
        <taxon>Arundinoideae</taxon>
        <taxon>Arundineae</taxon>
        <taxon>Arundo</taxon>
    </lineage>
</organism>
<reference evidence="1" key="2">
    <citation type="journal article" date="2015" name="Data Brief">
        <title>Shoot transcriptome of the giant reed, Arundo donax.</title>
        <authorList>
            <person name="Barrero R.A."/>
            <person name="Guerrero F.D."/>
            <person name="Moolhuijzen P."/>
            <person name="Goolsby J.A."/>
            <person name="Tidwell J."/>
            <person name="Bellgard S.E."/>
            <person name="Bellgard M.I."/>
        </authorList>
    </citation>
    <scope>NUCLEOTIDE SEQUENCE</scope>
    <source>
        <tissue evidence="1">Shoot tissue taken approximately 20 cm above the soil surface</tissue>
    </source>
</reference>
<dbReference type="AlphaFoldDB" id="A0A0A9CE75"/>
<sequence>MLSFWLFRPNIFCSPAGYEVVNRVFSSRLSDVGLIDSRSSSCSAFLTCSPTSRSWIVTCLIRRQRELLSSFIPD</sequence>
<name>A0A0A9CE75_ARUDO</name>
<protein>
    <submittedName>
        <fullName evidence="1">Uncharacterized protein</fullName>
    </submittedName>
</protein>
<evidence type="ECO:0000313" key="1">
    <source>
        <dbReference type="EMBL" id="JAD71665.1"/>
    </source>
</evidence>